<dbReference type="AlphaFoldDB" id="A0A091D7X0"/>
<reference evidence="2 3" key="1">
    <citation type="submission" date="2013-11" db="EMBL/GenBank/DDBJ databases">
        <title>The Damaraland mole rat (Fukomys damarensis) genome and evolution of African mole rats.</title>
        <authorList>
            <person name="Gladyshev V.N."/>
            <person name="Fang X."/>
        </authorList>
    </citation>
    <scope>NUCLEOTIDE SEQUENCE [LARGE SCALE GENOMIC DNA]</scope>
    <source>
        <tissue evidence="2">Liver</tissue>
    </source>
</reference>
<keyword evidence="3" id="KW-1185">Reference proteome</keyword>
<feature type="region of interest" description="Disordered" evidence="1">
    <location>
        <begin position="130"/>
        <end position="152"/>
    </location>
</feature>
<accession>A0A091D7X0</accession>
<protein>
    <submittedName>
        <fullName evidence="2">Uncharacterized protein</fullName>
    </submittedName>
</protein>
<gene>
    <name evidence="2" type="ORF">H920_19680</name>
</gene>
<evidence type="ECO:0000256" key="1">
    <source>
        <dbReference type="SAM" id="MobiDB-lite"/>
    </source>
</evidence>
<dbReference type="Proteomes" id="UP000028990">
    <property type="component" value="Unassembled WGS sequence"/>
</dbReference>
<evidence type="ECO:0000313" key="3">
    <source>
        <dbReference type="Proteomes" id="UP000028990"/>
    </source>
</evidence>
<evidence type="ECO:0000313" key="2">
    <source>
        <dbReference type="EMBL" id="KFO18946.1"/>
    </source>
</evidence>
<dbReference type="EMBL" id="KN125273">
    <property type="protein sequence ID" value="KFO18946.1"/>
    <property type="molecule type" value="Genomic_DNA"/>
</dbReference>
<proteinExistence type="predicted"/>
<sequence>MDLGYDRIPELARTRWPREPKNRVPLTCPVGIRGIRVFGLYVVTRVFRNEVRQQTTQQDPLTFTCAGLLVILSPSQDEEINHHVGKIYSFHSSRGAAPGNRFDGRFLPPGICPCVSVCVDVKRADGAKARDVSDSARGSVGPSSGLTAEGQRSTRELRVCRKGKHKDSLGLQMRISLWNCDFFPSSF</sequence>
<organism evidence="2 3">
    <name type="scientific">Fukomys damarensis</name>
    <name type="common">Damaraland mole rat</name>
    <name type="synonym">Cryptomys damarensis</name>
    <dbReference type="NCBI Taxonomy" id="885580"/>
    <lineage>
        <taxon>Eukaryota</taxon>
        <taxon>Metazoa</taxon>
        <taxon>Chordata</taxon>
        <taxon>Craniata</taxon>
        <taxon>Vertebrata</taxon>
        <taxon>Euteleostomi</taxon>
        <taxon>Mammalia</taxon>
        <taxon>Eutheria</taxon>
        <taxon>Euarchontoglires</taxon>
        <taxon>Glires</taxon>
        <taxon>Rodentia</taxon>
        <taxon>Hystricomorpha</taxon>
        <taxon>Bathyergidae</taxon>
        <taxon>Fukomys</taxon>
    </lineage>
</organism>
<name>A0A091D7X0_FUKDA</name>